<feature type="domain" description="Glucose-methanol-choline oxidoreductase N-terminal" evidence="6">
    <location>
        <begin position="9"/>
        <end position="316"/>
    </location>
</feature>
<dbReference type="PIRSF" id="PIRSF000137">
    <property type="entry name" value="Alcohol_oxidase"/>
    <property type="match status" value="1"/>
</dbReference>
<evidence type="ECO:0000256" key="4">
    <source>
        <dbReference type="ARBA" id="ARBA00022827"/>
    </source>
</evidence>
<dbReference type="InterPro" id="IPR012132">
    <property type="entry name" value="GMC_OxRdtase"/>
</dbReference>
<name>A0ABY4WKI1_9BACL</name>
<dbReference type="InterPro" id="IPR000172">
    <property type="entry name" value="GMC_OxRdtase_N"/>
</dbReference>
<dbReference type="EMBL" id="CP098755">
    <property type="protein sequence ID" value="USG67597.1"/>
    <property type="molecule type" value="Genomic_DNA"/>
</dbReference>
<proteinExistence type="inferred from homology"/>
<dbReference type="SUPFAM" id="SSF51905">
    <property type="entry name" value="FAD/NAD(P)-binding domain"/>
    <property type="match status" value="1"/>
</dbReference>
<dbReference type="Proteomes" id="UP001056500">
    <property type="component" value="Chromosome"/>
</dbReference>
<comment type="similarity">
    <text evidence="2">Belongs to the GMC oxidoreductase family.</text>
</comment>
<protein>
    <submittedName>
        <fullName evidence="8">GMC family oxidoreductase</fullName>
    </submittedName>
</protein>
<feature type="compositionally biased region" description="Basic residues" evidence="5">
    <location>
        <begin position="547"/>
        <end position="559"/>
    </location>
</feature>
<evidence type="ECO:0000256" key="5">
    <source>
        <dbReference type="SAM" id="MobiDB-lite"/>
    </source>
</evidence>
<keyword evidence="3" id="KW-0285">Flavoprotein</keyword>
<reference evidence="8" key="1">
    <citation type="submission" date="2022-06" db="EMBL/GenBank/DDBJ databases">
        <title>Genome sequencing of Brevibacillus sp. BB3-R1.</title>
        <authorList>
            <person name="Heo J."/>
            <person name="Lee D."/>
            <person name="Won M."/>
            <person name="Han B.-H."/>
            <person name="Hong S.-B."/>
            <person name="Kwon S.-W."/>
        </authorList>
    </citation>
    <scope>NUCLEOTIDE SEQUENCE</scope>
    <source>
        <strain evidence="8">BB3-R1</strain>
    </source>
</reference>
<gene>
    <name evidence="8" type="ORF">NDK47_10095</name>
</gene>
<accession>A0ABY4WKI1</accession>
<dbReference type="InterPro" id="IPR007867">
    <property type="entry name" value="GMC_OxRtase_C"/>
</dbReference>
<sequence>MSNRKNLVYDYIVVGTGPAGAIIAKRLSDDKNTSVLVLEAGENNDKDTPIKDSTFAPELEEQFSPQYFWQGEGVPQSNLDDRTFEWTTGRLSGGGSSINGEQYVRPTTDVLREWQSLLGALWSPKRAIERFKRIEKYNGESNNPQAHGFRGPVDIRQAPKNPTAMAKKLVTAISRATGFREILDYNDPQTPLGPFTRWQLFQKPNGHRESSSTAFLSSDIIAANGRGVNSRKLRVMYKSTAIRVLFADKRARGVEFLKEGACIQAFARKKVIISAGINSSQLLMLSGIGPAKHLQAAGIPVVFNNPNVGKGLRNHTLTFATFTTNPGDKPLPDNDPSALYTGGAFLPDPAPGADKHRRAVQLVGIGGRQSLTIAIIYLRPKSRGTIRIQNNDPLKIVLADEGFLDHPADLEAVKNIYKIYIKNIAAELRRIDPTYRLTTPTDDIIDNDRKLEEFIKQNFDHNHHQQGALRMAPLAEGGVVNSKGHVHGVKNLVVADDSLIPFTVDGNTTAPAYLIGYTIVQQLLKKPAGKKNLVLKSKPVAKGEPGRKKKYAGPRKHYALRTPLQGQSGWETTAE</sequence>
<evidence type="ECO:0000259" key="7">
    <source>
        <dbReference type="Pfam" id="PF05199"/>
    </source>
</evidence>
<feature type="domain" description="Glucose-methanol-choline oxidoreductase C-terminal" evidence="7">
    <location>
        <begin position="380"/>
        <end position="516"/>
    </location>
</feature>
<evidence type="ECO:0000256" key="3">
    <source>
        <dbReference type="ARBA" id="ARBA00022630"/>
    </source>
</evidence>
<feature type="compositionally biased region" description="Polar residues" evidence="5">
    <location>
        <begin position="564"/>
        <end position="575"/>
    </location>
</feature>
<evidence type="ECO:0000313" key="9">
    <source>
        <dbReference type="Proteomes" id="UP001056500"/>
    </source>
</evidence>
<organism evidence="8 9">
    <name type="scientific">Brevibacillus ruminantium</name>
    <dbReference type="NCBI Taxonomy" id="2950604"/>
    <lineage>
        <taxon>Bacteria</taxon>
        <taxon>Bacillati</taxon>
        <taxon>Bacillota</taxon>
        <taxon>Bacilli</taxon>
        <taxon>Bacillales</taxon>
        <taxon>Paenibacillaceae</taxon>
        <taxon>Brevibacillus</taxon>
    </lineage>
</organism>
<evidence type="ECO:0000256" key="2">
    <source>
        <dbReference type="ARBA" id="ARBA00010790"/>
    </source>
</evidence>
<evidence type="ECO:0000259" key="6">
    <source>
        <dbReference type="Pfam" id="PF00732"/>
    </source>
</evidence>
<feature type="region of interest" description="Disordered" evidence="5">
    <location>
        <begin position="536"/>
        <end position="575"/>
    </location>
</feature>
<evidence type="ECO:0000256" key="1">
    <source>
        <dbReference type="ARBA" id="ARBA00001974"/>
    </source>
</evidence>
<dbReference type="InterPro" id="IPR036188">
    <property type="entry name" value="FAD/NAD-bd_sf"/>
</dbReference>
<dbReference type="SUPFAM" id="SSF54373">
    <property type="entry name" value="FAD-linked reductases, C-terminal domain"/>
    <property type="match status" value="1"/>
</dbReference>
<dbReference type="Pfam" id="PF00732">
    <property type="entry name" value="GMC_oxred_N"/>
    <property type="match status" value="1"/>
</dbReference>
<keyword evidence="4" id="KW-0274">FAD</keyword>
<dbReference type="Gene3D" id="3.30.410.40">
    <property type="match status" value="1"/>
</dbReference>
<dbReference type="RefSeq" id="WP_251874696.1">
    <property type="nucleotide sequence ID" value="NZ_CP098755.1"/>
</dbReference>
<evidence type="ECO:0000313" key="8">
    <source>
        <dbReference type="EMBL" id="USG67597.1"/>
    </source>
</evidence>
<dbReference type="PANTHER" id="PTHR11552:SF147">
    <property type="entry name" value="CHOLINE DEHYDROGENASE, MITOCHONDRIAL"/>
    <property type="match status" value="1"/>
</dbReference>
<dbReference type="Gene3D" id="3.50.50.60">
    <property type="entry name" value="FAD/NAD(P)-binding domain"/>
    <property type="match status" value="1"/>
</dbReference>
<comment type="cofactor">
    <cofactor evidence="1">
        <name>FAD</name>
        <dbReference type="ChEBI" id="CHEBI:57692"/>
    </cofactor>
</comment>
<dbReference type="Pfam" id="PF05199">
    <property type="entry name" value="GMC_oxred_C"/>
    <property type="match status" value="1"/>
</dbReference>
<keyword evidence="9" id="KW-1185">Reference proteome</keyword>
<dbReference type="PANTHER" id="PTHR11552">
    <property type="entry name" value="GLUCOSE-METHANOL-CHOLINE GMC OXIDOREDUCTASE"/>
    <property type="match status" value="1"/>
</dbReference>